<feature type="region of interest" description="Disordered" evidence="10">
    <location>
        <begin position="129"/>
        <end position="168"/>
    </location>
</feature>
<feature type="transmembrane region" description="Helical" evidence="9">
    <location>
        <begin position="12"/>
        <end position="35"/>
    </location>
</feature>
<evidence type="ECO:0000256" key="5">
    <source>
        <dbReference type="ARBA" id="ARBA00022989"/>
    </source>
</evidence>
<reference evidence="11 12" key="1">
    <citation type="submission" date="2019-10" db="EMBL/GenBank/DDBJ databases">
        <title>Georgenia wutianyii sp. nov. and Georgenia yuyongxinii sp. nov. isolated from plateau pika (Ochotona curzoniae) in the Qinghai-Tibet plateau of China.</title>
        <authorList>
            <person name="Tian Z."/>
        </authorList>
    </citation>
    <scope>NUCLEOTIDE SEQUENCE [LARGE SCALE GENOMIC DNA]</scope>
    <source>
        <strain evidence="11 12">DSM 21501</strain>
    </source>
</reference>
<dbReference type="InterPro" id="IPR001185">
    <property type="entry name" value="MS_channel"/>
</dbReference>
<dbReference type="NCBIfam" id="TIGR00220">
    <property type="entry name" value="mscL"/>
    <property type="match status" value="1"/>
</dbReference>
<dbReference type="RefSeq" id="WP_152204706.1">
    <property type="nucleotide sequence ID" value="NZ_VUKF01000068.1"/>
</dbReference>
<keyword evidence="6 9" id="KW-0406">Ion transport</keyword>
<dbReference type="Gene3D" id="1.10.1200.120">
    <property type="entry name" value="Large-conductance mechanosensitive channel, MscL, domain 1"/>
    <property type="match status" value="1"/>
</dbReference>
<dbReference type="GO" id="GO:0005886">
    <property type="term" value="C:plasma membrane"/>
    <property type="evidence" value="ECO:0007669"/>
    <property type="project" value="UniProtKB-SubCell"/>
</dbReference>
<keyword evidence="3 9" id="KW-1003">Cell membrane</keyword>
<keyword evidence="4 9" id="KW-0812">Transmembrane</keyword>
<keyword evidence="2 9" id="KW-0813">Transport</keyword>
<gene>
    <name evidence="9 11" type="primary">mscL</name>
    <name evidence="11" type="ORF">GB883_18865</name>
</gene>
<dbReference type="InterPro" id="IPR037673">
    <property type="entry name" value="MSC/AndL"/>
</dbReference>
<dbReference type="EMBL" id="WHJE01000157">
    <property type="protein sequence ID" value="KAE8762532.1"/>
    <property type="molecule type" value="Genomic_DNA"/>
</dbReference>
<accession>A0A7J5UJI7</accession>
<dbReference type="PANTHER" id="PTHR30266:SF2">
    <property type="entry name" value="LARGE-CONDUCTANCE MECHANOSENSITIVE CHANNEL"/>
    <property type="match status" value="1"/>
</dbReference>
<comment type="subcellular location">
    <subcellularLocation>
        <location evidence="9">Cell membrane</location>
        <topology evidence="9">Multi-pass membrane protein</topology>
    </subcellularLocation>
    <subcellularLocation>
        <location evidence="1">Membrane</location>
        <topology evidence="1">Multi-pass membrane protein</topology>
    </subcellularLocation>
</comment>
<name>A0A7J5UJI7_9MICO</name>
<keyword evidence="12" id="KW-1185">Reference proteome</keyword>
<evidence type="ECO:0000256" key="10">
    <source>
        <dbReference type="SAM" id="MobiDB-lite"/>
    </source>
</evidence>
<organism evidence="11 12">
    <name type="scientific">Georgenia thermotolerans</name>
    <dbReference type="NCBI Taxonomy" id="527326"/>
    <lineage>
        <taxon>Bacteria</taxon>
        <taxon>Bacillati</taxon>
        <taxon>Actinomycetota</taxon>
        <taxon>Actinomycetes</taxon>
        <taxon>Micrococcales</taxon>
        <taxon>Bogoriellaceae</taxon>
        <taxon>Georgenia</taxon>
    </lineage>
</organism>
<evidence type="ECO:0000313" key="11">
    <source>
        <dbReference type="EMBL" id="KAE8762532.1"/>
    </source>
</evidence>
<comment type="subunit">
    <text evidence="9">Homopentamer.</text>
</comment>
<dbReference type="AlphaFoldDB" id="A0A7J5UJI7"/>
<evidence type="ECO:0000256" key="3">
    <source>
        <dbReference type="ARBA" id="ARBA00022475"/>
    </source>
</evidence>
<evidence type="ECO:0000256" key="2">
    <source>
        <dbReference type="ARBA" id="ARBA00022448"/>
    </source>
</evidence>
<protein>
    <recommendedName>
        <fullName evidence="9">Large-conductance mechanosensitive channel</fullName>
    </recommendedName>
</protein>
<dbReference type="Pfam" id="PF01741">
    <property type="entry name" value="MscL"/>
    <property type="match status" value="1"/>
</dbReference>
<feature type="transmembrane region" description="Helical" evidence="9">
    <location>
        <begin position="69"/>
        <end position="90"/>
    </location>
</feature>
<keyword evidence="7 9" id="KW-0472">Membrane</keyword>
<dbReference type="PANTHER" id="PTHR30266">
    <property type="entry name" value="MECHANOSENSITIVE CHANNEL MSCL"/>
    <property type="match status" value="1"/>
</dbReference>
<comment type="caution">
    <text evidence="11">The sequence shown here is derived from an EMBL/GenBank/DDBJ whole genome shotgun (WGS) entry which is preliminary data.</text>
</comment>
<dbReference type="SUPFAM" id="SSF81330">
    <property type="entry name" value="Gated mechanosensitive channel"/>
    <property type="match status" value="1"/>
</dbReference>
<comment type="similarity">
    <text evidence="9">Belongs to the MscL family.</text>
</comment>
<dbReference type="PRINTS" id="PR01264">
    <property type="entry name" value="MECHCHANNEL"/>
</dbReference>
<dbReference type="InterPro" id="IPR036019">
    <property type="entry name" value="MscL_channel"/>
</dbReference>
<keyword evidence="8 9" id="KW-0407">Ion channel</keyword>
<dbReference type="HAMAP" id="MF_00115">
    <property type="entry name" value="MscL"/>
    <property type="match status" value="1"/>
</dbReference>
<evidence type="ECO:0000313" key="12">
    <source>
        <dbReference type="Proteomes" id="UP000451860"/>
    </source>
</evidence>
<evidence type="ECO:0000256" key="4">
    <source>
        <dbReference type="ARBA" id="ARBA00022692"/>
    </source>
</evidence>
<evidence type="ECO:0000256" key="7">
    <source>
        <dbReference type="ARBA" id="ARBA00023136"/>
    </source>
</evidence>
<comment type="function">
    <text evidence="9">Channel that opens in response to stretch forces in the membrane lipid bilayer. May participate in the regulation of osmotic pressure changes within the cell.</text>
</comment>
<evidence type="ECO:0000256" key="8">
    <source>
        <dbReference type="ARBA" id="ARBA00023303"/>
    </source>
</evidence>
<evidence type="ECO:0000256" key="9">
    <source>
        <dbReference type="HAMAP-Rule" id="MF_00115"/>
    </source>
</evidence>
<dbReference type="GO" id="GO:0008381">
    <property type="term" value="F:mechanosensitive monoatomic ion channel activity"/>
    <property type="evidence" value="ECO:0007669"/>
    <property type="project" value="UniProtKB-UniRule"/>
</dbReference>
<feature type="compositionally biased region" description="Basic and acidic residues" evidence="10">
    <location>
        <begin position="154"/>
        <end position="168"/>
    </location>
</feature>
<proteinExistence type="inferred from homology"/>
<evidence type="ECO:0000256" key="6">
    <source>
        <dbReference type="ARBA" id="ARBA00023065"/>
    </source>
</evidence>
<evidence type="ECO:0000256" key="1">
    <source>
        <dbReference type="ARBA" id="ARBA00004141"/>
    </source>
</evidence>
<sequence>MLQGFKEFISRGNALDLAVGVVIGAAFTAVVNSIVNGVLNPLIAGLVGKPNFDDVLAFTINGAVVQPGAVVTTLVNFLLVSAAVYFFVVVPMNQLAARRKVQGAEPEAPADDVRLLTEIRDLLAAERGAGGLEAPDGGEPGTLGAPEPSTPGARHREERGSRLGWVRD</sequence>
<dbReference type="Proteomes" id="UP000451860">
    <property type="component" value="Unassembled WGS sequence"/>
</dbReference>
<keyword evidence="5 9" id="KW-1133">Transmembrane helix</keyword>
<dbReference type="OrthoDB" id="9810350at2"/>